<dbReference type="InterPro" id="IPR028082">
    <property type="entry name" value="Peripla_BP_I"/>
</dbReference>
<keyword evidence="5" id="KW-1185">Reference proteome</keyword>
<comment type="caution">
    <text evidence="4">The sequence shown here is derived from an EMBL/GenBank/DDBJ whole genome shotgun (WGS) entry which is preliminary data.</text>
</comment>
<dbReference type="AlphaFoldDB" id="A0A8X8H9R2"/>
<dbReference type="PANTHER" id="PTHR30036:SF7">
    <property type="entry name" value="ABC TRANSPORTER PERIPLASMIC-BINDING PROTEIN YPHF"/>
    <property type="match status" value="1"/>
</dbReference>
<dbReference type="InterPro" id="IPR000843">
    <property type="entry name" value="HTH_LacI"/>
</dbReference>
<dbReference type="GO" id="GO:0030246">
    <property type="term" value="F:carbohydrate binding"/>
    <property type="evidence" value="ECO:0007669"/>
    <property type="project" value="TreeGrafter"/>
</dbReference>
<dbReference type="GO" id="GO:0006355">
    <property type="term" value="P:regulation of DNA-templated transcription"/>
    <property type="evidence" value="ECO:0007669"/>
    <property type="project" value="InterPro"/>
</dbReference>
<feature type="domain" description="HTH lacI-type" evidence="3">
    <location>
        <begin position="4"/>
        <end position="58"/>
    </location>
</feature>
<dbReference type="PROSITE" id="PS50932">
    <property type="entry name" value="HTH_LACI_2"/>
    <property type="match status" value="1"/>
</dbReference>
<dbReference type="Gene3D" id="1.10.260.40">
    <property type="entry name" value="lambda repressor-like DNA-binding domains"/>
    <property type="match status" value="1"/>
</dbReference>
<dbReference type="GO" id="GO:0030288">
    <property type="term" value="C:outer membrane-bounded periplasmic space"/>
    <property type="evidence" value="ECO:0007669"/>
    <property type="project" value="TreeGrafter"/>
</dbReference>
<dbReference type="GO" id="GO:0003677">
    <property type="term" value="F:DNA binding"/>
    <property type="evidence" value="ECO:0007669"/>
    <property type="project" value="UniProtKB-KW"/>
</dbReference>
<dbReference type="RefSeq" id="WP_152828444.1">
    <property type="nucleotide sequence ID" value="NZ_WHUT02000013.1"/>
</dbReference>
<reference evidence="4" key="1">
    <citation type="submission" date="2020-05" db="EMBL/GenBank/DDBJ databases">
        <title>Fertoebacter nigrum gen. nov., sp. nov., a new member of the family Rhodobacteraceae.</title>
        <authorList>
            <person name="Szuroczki S."/>
            <person name="Abbaszade G."/>
            <person name="Buni D."/>
            <person name="Schumann P."/>
            <person name="Toth E."/>
        </authorList>
    </citation>
    <scope>NUCLEOTIDE SEQUENCE</scope>
    <source>
        <strain evidence="4">RG-N-1a</strain>
    </source>
</reference>
<proteinExistence type="inferred from homology"/>
<dbReference type="InterPro" id="IPR010982">
    <property type="entry name" value="Lambda_DNA-bd_dom_sf"/>
</dbReference>
<dbReference type="SUPFAM" id="SSF47413">
    <property type="entry name" value="lambda repressor-like DNA-binding domains"/>
    <property type="match status" value="1"/>
</dbReference>
<gene>
    <name evidence="4" type="ORF">GEU84_017935</name>
</gene>
<dbReference type="Gene3D" id="3.40.50.2300">
    <property type="match status" value="2"/>
</dbReference>
<dbReference type="PROSITE" id="PS00356">
    <property type="entry name" value="HTH_LACI_1"/>
    <property type="match status" value="1"/>
</dbReference>
<dbReference type="InterPro" id="IPR025997">
    <property type="entry name" value="SBP_2_dom"/>
</dbReference>
<accession>A0A8X8H9R2</accession>
<dbReference type="InterPro" id="IPR050555">
    <property type="entry name" value="Bact_Solute-Bind_Prot2"/>
</dbReference>
<name>A0A8X8H9R2_9RHOB</name>
<dbReference type="Proteomes" id="UP000484076">
    <property type="component" value="Unassembled WGS sequence"/>
</dbReference>
<organism evidence="4 5">
    <name type="scientific">Fertoeibacter niger</name>
    <dbReference type="NCBI Taxonomy" id="2656921"/>
    <lineage>
        <taxon>Bacteria</taxon>
        <taxon>Pseudomonadati</taxon>
        <taxon>Pseudomonadota</taxon>
        <taxon>Alphaproteobacteria</taxon>
        <taxon>Rhodobacterales</taxon>
        <taxon>Paracoccaceae</taxon>
        <taxon>Fertoeibacter</taxon>
    </lineage>
</organism>
<dbReference type="Pfam" id="PF13407">
    <property type="entry name" value="Peripla_BP_4"/>
    <property type="match status" value="1"/>
</dbReference>
<comment type="similarity">
    <text evidence="2">Belongs to the bacterial solute-binding protein 2 family.</text>
</comment>
<dbReference type="PANTHER" id="PTHR30036">
    <property type="entry name" value="D-XYLOSE-BINDING PERIPLASMIC PROTEIN"/>
    <property type="match status" value="1"/>
</dbReference>
<comment type="subcellular location">
    <subcellularLocation>
        <location evidence="1">Periplasm</location>
    </subcellularLocation>
</comment>
<dbReference type="EMBL" id="WHUT02000013">
    <property type="protein sequence ID" value="NUB46276.1"/>
    <property type="molecule type" value="Genomic_DNA"/>
</dbReference>
<sequence>MKRPRIADLAREAGVSVATVDRLLNGREGVRGETALRVQAAAERLGFHASRLIAQRMGPDLPELRFGVVLHKQGQDFYRAFAEELARAVAAAQGVRGRLVLEFSASQSPADMAGLLRAMAGRCDVLAATAVNHPEVTAAVEAVTAQGLAVFSLLSDFAQGVRTGYLGLNNLKVGRTAGWMMGLAAREPGKMAVFVGGHRWHGHELRETGFRSHLRECAPHLAVLDTVVNLETRQLTYEAVLALLARHPDLRGIYVAGGGMEGAIAALREVGAGEVGAGGAGAGGVALVVSALTPDSRAGLAEGVVTLVIDTPLEKLCRDLVALMASAVRDGAWPGGVQHFLAPDLHVAESL</sequence>
<dbReference type="CDD" id="cd06307">
    <property type="entry name" value="PBP1_sugar_binding"/>
    <property type="match status" value="1"/>
</dbReference>
<protein>
    <submittedName>
        <fullName evidence="4">LacI family DNA-binding transcriptional regulator</fullName>
    </submittedName>
</protein>
<evidence type="ECO:0000256" key="2">
    <source>
        <dbReference type="ARBA" id="ARBA00007639"/>
    </source>
</evidence>
<evidence type="ECO:0000259" key="3">
    <source>
        <dbReference type="PROSITE" id="PS50932"/>
    </source>
</evidence>
<dbReference type="SMART" id="SM00354">
    <property type="entry name" value="HTH_LACI"/>
    <property type="match status" value="1"/>
</dbReference>
<evidence type="ECO:0000256" key="1">
    <source>
        <dbReference type="ARBA" id="ARBA00004418"/>
    </source>
</evidence>
<dbReference type="Pfam" id="PF00356">
    <property type="entry name" value="LacI"/>
    <property type="match status" value="1"/>
</dbReference>
<dbReference type="SUPFAM" id="SSF53822">
    <property type="entry name" value="Periplasmic binding protein-like I"/>
    <property type="match status" value="1"/>
</dbReference>
<dbReference type="CDD" id="cd01392">
    <property type="entry name" value="HTH_LacI"/>
    <property type="match status" value="1"/>
</dbReference>
<evidence type="ECO:0000313" key="5">
    <source>
        <dbReference type="Proteomes" id="UP000484076"/>
    </source>
</evidence>
<evidence type="ECO:0000313" key="4">
    <source>
        <dbReference type="EMBL" id="NUB46276.1"/>
    </source>
</evidence>
<keyword evidence="4" id="KW-0238">DNA-binding</keyword>